<feature type="coiled-coil region" evidence="1">
    <location>
        <begin position="371"/>
        <end position="412"/>
    </location>
</feature>
<reference evidence="3 4" key="1">
    <citation type="submission" date="2024-04" db="EMBL/GenBank/DDBJ databases">
        <authorList>
            <person name="Rising A."/>
            <person name="Reimegard J."/>
            <person name="Sonavane S."/>
            <person name="Akerstrom W."/>
            <person name="Nylinder S."/>
            <person name="Hedman E."/>
            <person name="Kallberg Y."/>
        </authorList>
    </citation>
    <scope>NUCLEOTIDE SEQUENCE [LARGE SCALE GENOMIC DNA]</scope>
</reference>
<feature type="coiled-coil region" evidence="1">
    <location>
        <begin position="183"/>
        <end position="266"/>
    </location>
</feature>
<feature type="compositionally biased region" description="Basic and acidic residues" evidence="2">
    <location>
        <begin position="71"/>
        <end position="88"/>
    </location>
</feature>
<dbReference type="Proteomes" id="UP001497382">
    <property type="component" value="Unassembled WGS sequence"/>
</dbReference>
<keyword evidence="4" id="KW-1185">Reference proteome</keyword>
<sequence>MSHVLNKQLSFAEIQSVKRLSCTLRKKNLINDVEIRRSLNVLAHYIIFKAKEYSMKPLKKVSGKYKQAGAKADDKHPKSKSETETSSKDLTELEKELFSNKISDLEARLSRKQQLCTLMKEEKQFFETEYENKKILKKESMALLNQTYQDFYLELLNLESELRRMESITAEKTLKREETFNRIQRIEELKEKELKLERKLQEAERNIDDISNLDSKLHDLEDQICNKNKHFESQISNLNLDFKDFIKRLQDQLNTLVEEIIQDKSLKLHLLPFPYQALFESGMLGSTWFKSVLETCENLTRHNTQIYKSIQQIRIISKRAKEASQKALSIIILSKEAKALVSRLDQSLELPTDQKHISRMLQEYEDEMRYLLQLNNLNSLLEQDIEQMTRKMKSLENTIKQQEMMESEVETNYPLLQIIMQVKDVIIKEL</sequence>
<comment type="caution">
    <text evidence="3">The sequence shown here is derived from an EMBL/GenBank/DDBJ whole genome shotgun (WGS) entry which is preliminary data.</text>
</comment>
<dbReference type="EMBL" id="CAXIEN010000037">
    <property type="protein sequence ID" value="CAL1269000.1"/>
    <property type="molecule type" value="Genomic_DNA"/>
</dbReference>
<protein>
    <submittedName>
        <fullName evidence="3">Uncharacterized protein</fullName>
    </submittedName>
</protein>
<feature type="coiled-coil region" evidence="1">
    <location>
        <begin position="88"/>
        <end position="122"/>
    </location>
</feature>
<organism evidence="3 4">
    <name type="scientific">Larinioides sclopetarius</name>
    <dbReference type="NCBI Taxonomy" id="280406"/>
    <lineage>
        <taxon>Eukaryota</taxon>
        <taxon>Metazoa</taxon>
        <taxon>Ecdysozoa</taxon>
        <taxon>Arthropoda</taxon>
        <taxon>Chelicerata</taxon>
        <taxon>Arachnida</taxon>
        <taxon>Araneae</taxon>
        <taxon>Araneomorphae</taxon>
        <taxon>Entelegynae</taxon>
        <taxon>Araneoidea</taxon>
        <taxon>Araneidae</taxon>
        <taxon>Larinioides</taxon>
    </lineage>
</organism>
<dbReference type="AlphaFoldDB" id="A0AAV1ZFE7"/>
<evidence type="ECO:0000313" key="3">
    <source>
        <dbReference type="EMBL" id="CAL1269000.1"/>
    </source>
</evidence>
<evidence type="ECO:0000256" key="2">
    <source>
        <dbReference type="SAM" id="MobiDB-lite"/>
    </source>
</evidence>
<name>A0AAV1ZFE7_9ARAC</name>
<feature type="region of interest" description="Disordered" evidence="2">
    <location>
        <begin position="66"/>
        <end position="88"/>
    </location>
</feature>
<evidence type="ECO:0000313" key="4">
    <source>
        <dbReference type="Proteomes" id="UP001497382"/>
    </source>
</evidence>
<keyword evidence="1" id="KW-0175">Coiled coil</keyword>
<evidence type="ECO:0000256" key="1">
    <source>
        <dbReference type="SAM" id="Coils"/>
    </source>
</evidence>
<accession>A0AAV1ZFE7</accession>
<gene>
    <name evidence="3" type="ORF">LARSCL_LOCUS4509</name>
</gene>
<proteinExistence type="predicted"/>